<evidence type="ECO:0000313" key="3">
    <source>
        <dbReference type="Proteomes" id="UP000033934"/>
    </source>
</evidence>
<comment type="caution">
    <text evidence="2">The sequence shown here is derived from an EMBL/GenBank/DDBJ whole genome shotgun (WGS) entry which is preliminary data.</text>
</comment>
<accession>A0A0G0NWU6</accession>
<sequence>MTMVCGSTTRDYCFVGDIVAANLLALENNQAAGVYNVGTGEEASVNKVFEAIKEGIAQTIEWHLKK</sequence>
<organism evidence="2 3">
    <name type="scientific">Berkelbacteria bacterium GW2011_GWA2_38_9</name>
    <dbReference type="NCBI Taxonomy" id="1618334"/>
    <lineage>
        <taxon>Bacteria</taxon>
        <taxon>Candidatus Berkelbacteria</taxon>
    </lineage>
</organism>
<dbReference type="Gene3D" id="3.40.50.720">
    <property type="entry name" value="NAD(P)-binding Rossmann-like Domain"/>
    <property type="match status" value="1"/>
</dbReference>
<dbReference type="Proteomes" id="UP000033934">
    <property type="component" value="Unassembled WGS sequence"/>
</dbReference>
<gene>
    <name evidence="2" type="ORF">UT11_C0008G0007</name>
</gene>
<dbReference type="AlphaFoldDB" id="A0A0G0NWU6"/>
<dbReference type="InterPro" id="IPR016040">
    <property type="entry name" value="NAD(P)-bd_dom"/>
</dbReference>
<dbReference type="SUPFAM" id="SSF51735">
    <property type="entry name" value="NAD(P)-binding Rossmann-fold domains"/>
    <property type="match status" value="1"/>
</dbReference>
<evidence type="ECO:0000313" key="2">
    <source>
        <dbReference type="EMBL" id="KKQ90319.1"/>
    </source>
</evidence>
<reference evidence="2 3" key="1">
    <citation type="journal article" date="2015" name="Nature">
        <title>rRNA introns, odd ribosomes, and small enigmatic genomes across a large radiation of phyla.</title>
        <authorList>
            <person name="Brown C.T."/>
            <person name="Hug L.A."/>
            <person name="Thomas B.C."/>
            <person name="Sharon I."/>
            <person name="Castelle C.J."/>
            <person name="Singh A."/>
            <person name="Wilkins M.J."/>
            <person name="Williams K.H."/>
            <person name="Banfield J.F."/>
        </authorList>
    </citation>
    <scope>NUCLEOTIDE SEQUENCE [LARGE SCALE GENOMIC DNA]</scope>
</reference>
<evidence type="ECO:0000259" key="1">
    <source>
        <dbReference type="Pfam" id="PF16363"/>
    </source>
</evidence>
<proteinExistence type="predicted"/>
<dbReference type="InterPro" id="IPR036291">
    <property type="entry name" value="NAD(P)-bd_dom_sf"/>
</dbReference>
<dbReference type="EMBL" id="LBVO01000008">
    <property type="protein sequence ID" value="KKQ90319.1"/>
    <property type="molecule type" value="Genomic_DNA"/>
</dbReference>
<name>A0A0G0NWU6_9BACT</name>
<feature type="domain" description="NAD(P)-binding" evidence="1">
    <location>
        <begin position="7"/>
        <end position="64"/>
    </location>
</feature>
<dbReference type="Pfam" id="PF16363">
    <property type="entry name" value="GDP_Man_Dehyd"/>
    <property type="match status" value="1"/>
</dbReference>
<protein>
    <submittedName>
        <fullName evidence="2">NAD-dependent epimerase/dehydratase</fullName>
    </submittedName>
</protein>